<dbReference type="Pfam" id="PF00535">
    <property type="entry name" value="Glycos_transf_2"/>
    <property type="match status" value="1"/>
</dbReference>
<dbReference type="CDD" id="cd00761">
    <property type="entry name" value="Glyco_tranf_GTA_type"/>
    <property type="match status" value="1"/>
</dbReference>
<dbReference type="Proteomes" id="UP000824334">
    <property type="component" value="Chromosome"/>
</dbReference>
<accession>A0ABX8TKP7</accession>
<comment type="similarity">
    <text evidence="1">Belongs to the glycosyltransferase 2 family.</text>
</comment>
<evidence type="ECO:0000256" key="1">
    <source>
        <dbReference type="ARBA" id="ARBA00006739"/>
    </source>
</evidence>
<dbReference type="EMBL" id="CP080034">
    <property type="protein sequence ID" value="QYC11229.1"/>
    <property type="molecule type" value="Genomic_DNA"/>
</dbReference>
<dbReference type="PANTHER" id="PTHR43179">
    <property type="entry name" value="RHAMNOSYLTRANSFERASE WBBL"/>
    <property type="match status" value="1"/>
</dbReference>
<dbReference type="GeneID" id="94374474"/>
<evidence type="ECO:0000256" key="3">
    <source>
        <dbReference type="ARBA" id="ARBA00022679"/>
    </source>
</evidence>
<keyword evidence="6" id="KW-1185">Reference proteome</keyword>
<evidence type="ECO:0000259" key="4">
    <source>
        <dbReference type="Pfam" id="PF00535"/>
    </source>
</evidence>
<name>A0ABX8TKP7_9CAUL</name>
<protein>
    <submittedName>
        <fullName evidence="5">Glycosyltransferase family 2 protein</fullName>
    </submittedName>
</protein>
<dbReference type="RefSeq" id="WP_219353859.1">
    <property type="nucleotide sequence ID" value="NZ_CP080034.1"/>
</dbReference>
<organism evidence="5 6">
    <name type="scientific">Brevundimonas nasdae</name>
    <dbReference type="NCBI Taxonomy" id="172043"/>
    <lineage>
        <taxon>Bacteria</taxon>
        <taxon>Pseudomonadati</taxon>
        <taxon>Pseudomonadota</taxon>
        <taxon>Alphaproteobacteria</taxon>
        <taxon>Caulobacterales</taxon>
        <taxon>Caulobacteraceae</taxon>
        <taxon>Brevundimonas</taxon>
    </lineage>
</organism>
<reference evidence="5 6" key="1">
    <citation type="submission" date="2021-07" db="EMBL/GenBank/DDBJ databases">
        <title>Isolation and characterization of bacteria from a gold mining with a capacity of golden bioaccumulation.</title>
        <authorList>
            <person name="Yang X.J."/>
        </authorList>
    </citation>
    <scope>NUCLEOTIDE SEQUENCE [LARGE SCALE GENOMIC DNA]</scope>
    <source>
        <strain evidence="5 6">Au29</strain>
    </source>
</reference>
<evidence type="ECO:0000256" key="2">
    <source>
        <dbReference type="ARBA" id="ARBA00022676"/>
    </source>
</evidence>
<sequence>MSGASPDLTLAILTYDRPAGLEATLMSCLAQQNRLNLSIEIVVVDNHPSGSGRAVVEAISSQTQWPIRYVSDLTRNMATLRNRGFAEARGRWLAVIDDDETAADDWTDALVGALQATDADIAVGPRFAVFEAGAPPAYDPQGRQFVRDLHLPDLAEVELTGPTGRPRYGLGTGNSIFDMARCFPNGEAAMREAFGDAGGEDAELFVRLHRQGRRIVWAARARVTEVVSRNRTEIPYRLIRTRRETQHYVSIYVDGAANPTLARVELFVKGLIQTVVGGVLAFITLESRSAHRLRWRILLEHGLGKLTWRQPIGYINEGAPLS</sequence>
<proteinExistence type="inferred from homology"/>
<feature type="domain" description="Glycosyltransferase 2-like" evidence="4">
    <location>
        <begin position="11"/>
        <end position="134"/>
    </location>
</feature>
<evidence type="ECO:0000313" key="5">
    <source>
        <dbReference type="EMBL" id="QYC11229.1"/>
    </source>
</evidence>
<keyword evidence="3" id="KW-0808">Transferase</keyword>
<gene>
    <name evidence="5" type="ORF">KWG56_04290</name>
</gene>
<evidence type="ECO:0000313" key="6">
    <source>
        <dbReference type="Proteomes" id="UP000824334"/>
    </source>
</evidence>
<dbReference type="InterPro" id="IPR001173">
    <property type="entry name" value="Glyco_trans_2-like"/>
</dbReference>
<dbReference type="PANTHER" id="PTHR43179:SF12">
    <property type="entry name" value="GALACTOFURANOSYLTRANSFERASE GLFT2"/>
    <property type="match status" value="1"/>
</dbReference>
<keyword evidence="2" id="KW-0328">Glycosyltransferase</keyword>